<feature type="region of interest" description="Disordered" evidence="1">
    <location>
        <begin position="124"/>
        <end position="148"/>
    </location>
</feature>
<dbReference type="EMBL" id="JAEKJR010000002">
    <property type="protein sequence ID" value="MBN8431575.1"/>
    <property type="molecule type" value="Genomic_DNA"/>
</dbReference>
<evidence type="ECO:0000313" key="4">
    <source>
        <dbReference type="Proteomes" id="UP000664293"/>
    </source>
</evidence>
<evidence type="ECO:0000259" key="2">
    <source>
        <dbReference type="Pfam" id="PF11740"/>
    </source>
</evidence>
<name>A0ABS3E8C9_9GAMM</name>
<protein>
    <submittedName>
        <fullName evidence="3">DNA-binding protein</fullName>
    </submittedName>
</protein>
<evidence type="ECO:0000256" key="1">
    <source>
        <dbReference type="SAM" id="MobiDB-lite"/>
    </source>
</evidence>
<organism evidence="3 4">
    <name type="scientific">Microbulbifer salipaludis</name>
    <dbReference type="NCBI Taxonomy" id="187980"/>
    <lineage>
        <taxon>Bacteria</taxon>
        <taxon>Pseudomonadati</taxon>
        <taxon>Pseudomonadota</taxon>
        <taxon>Gammaproteobacteria</taxon>
        <taxon>Cellvibrionales</taxon>
        <taxon>Microbulbiferaceae</taxon>
        <taxon>Microbulbifer</taxon>
    </lineage>
</organism>
<comment type="caution">
    <text evidence="3">The sequence shown here is derived from an EMBL/GenBank/DDBJ whole genome shotgun (WGS) entry which is preliminary data.</text>
</comment>
<proteinExistence type="predicted"/>
<dbReference type="Pfam" id="PF11740">
    <property type="entry name" value="KfrA_N"/>
    <property type="match status" value="1"/>
</dbReference>
<gene>
    <name evidence="3" type="ORF">JF535_11995</name>
</gene>
<evidence type="ECO:0000313" key="3">
    <source>
        <dbReference type="EMBL" id="MBN8431575.1"/>
    </source>
</evidence>
<reference evidence="3 4" key="1">
    <citation type="submission" date="2020-12" db="EMBL/GenBank/DDBJ databases">
        <title>Oil enriched cultivation method for isolating marine PHA-producing bacteria.</title>
        <authorList>
            <person name="Zheng W."/>
            <person name="Yu S."/>
            <person name="Huang Y."/>
        </authorList>
    </citation>
    <scope>NUCLEOTIDE SEQUENCE [LARGE SCALE GENOMIC DNA]</scope>
    <source>
        <strain evidence="3 4">SN0-2</strain>
    </source>
</reference>
<keyword evidence="3" id="KW-0238">DNA-binding</keyword>
<feature type="region of interest" description="Disordered" evidence="1">
    <location>
        <begin position="241"/>
        <end position="265"/>
    </location>
</feature>
<dbReference type="RefSeq" id="WP_207002390.1">
    <property type="nucleotide sequence ID" value="NZ_JAEKJR010000002.1"/>
</dbReference>
<accession>A0ABS3E8C9</accession>
<keyword evidence="4" id="KW-1185">Reference proteome</keyword>
<dbReference type="GO" id="GO:0003677">
    <property type="term" value="F:DNA binding"/>
    <property type="evidence" value="ECO:0007669"/>
    <property type="project" value="UniProtKB-KW"/>
</dbReference>
<dbReference type="Proteomes" id="UP000664293">
    <property type="component" value="Unassembled WGS sequence"/>
</dbReference>
<sequence length="342" mass="38993">MARTGINKVLVQQARDAVLARGENPSLDAIRIELGNTGSKTTIHRYLKEIEEAEGARLDDEQLLSKTLQEMVARLASRLREEAKELVSEAETRNQDRETLWKRERESLQAALKTSNEMTEALEERLSDTQGSLDEKTSELQSERLRSERLQQQVEDIQARLADKDVHLKSLEDKHQHARDALEHYRQASKEQRDQDIRRHEQQVQQLQAEQRQLNQTIIVNQGELTQLNKDNARLASELAAARKQVGSQEDSLRQSEQRSTSMQEQLNQVNAQLKLKTHEGDLLQRQLDHTQAELKENIQKQTSLEIALAQTRTSLGHYKLISKAGLDTPANPLAQTAEGSK</sequence>
<feature type="domain" description="KfrA N-terminal DNA-binding" evidence="2">
    <location>
        <begin position="9"/>
        <end position="115"/>
    </location>
</feature>
<dbReference type="InterPro" id="IPR021104">
    <property type="entry name" value="KfrA_DNA-bd_N"/>
</dbReference>